<feature type="binding site" evidence="12">
    <location>
        <position position="143"/>
    </location>
    <ligand>
        <name>ATP</name>
        <dbReference type="ChEBI" id="CHEBI:30616"/>
    </ligand>
</feature>
<comment type="cofactor">
    <cofactor evidence="12">
        <name>Mg(2+)</name>
        <dbReference type="ChEBI" id="CHEBI:18420"/>
    </cofactor>
    <text evidence="12">Binds 1 Mg(2+) ion per subunit.</text>
</comment>
<dbReference type="PRINTS" id="PR01100">
    <property type="entry name" value="SHIKIMTKNASE"/>
</dbReference>
<feature type="binding site" evidence="12">
    <location>
        <position position="102"/>
    </location>
    <ligand>
        <name>substrate</name>
    </ligand>
</feature>
<feature type="binding site" evidence="12">
    <location>
        <position position="178"/>
    </location>
    <ligand>
        <name>ATP</name>
        <dbReference type="ChEBI" id="CHEBI:30616"/>
    </ligand>
</feature>
<feature type="binding site" evidence="12">
    <location>
        <position position="81"/>
    </location>
    <ligand>
        <name>substrate</name>
    </ligand>
</feature>
<comment type="catalytic activity">
    <reaction evidence="11 12">
        <text>shikimate + ATP = 3-phosphoshikimate + ADP + H(+)</text>
        <dbReference type="Rhea" id="RHEA:13121"/>
        <dbReference type="ChEBI" id="CHEBI:15378"/>
        <dbReference type="ChEBI" id="CHEBI:30616"/>
        <dbReference type="ChEBI" id="CHEBI:36208"/>
        <dbReference type="ChEBI" id="CHEBI:145989"/>
        <dbReference type="ChEBI" id="CHEBI:456216"/>
        <dbReference type="EC" id="2.7.1.71"/>
    </reaction>
</comment>
<evidence type="ECO:0000256" key="12">
    <source>
        <dbReference type="HAMAP-Rule" id="MF_01269"/>
    </source>
</evidence>
<evidence type="ECO:0000313" key="13">
    <source>
        <dbReference type="EMBL" id="CNE63621.1"/>
    </source>
</evidence>
<dbReference type="HAMAP" id="MF_00109">
    <property type="entry name" value="Shikimate_kinase"/>
    <property type="match status" value="1"/>
</dbReference>
<keyword evidence="9 12" id="KW-0460">Magnesium</keyword>
<evidence type="ECO:0000256" key="10">
    <source>
        <dbReference type="ARBA" id="ARBA00023141"/>
    </source>
</evidence>
<comment type="pathway">
    <text evidence="1 12">Metabolic intermediate biosynthesis; chorismate biosynthesis; chorismate from D-erythrose 4-phosphate and phosphoenolpyruvate: step 5/7.</text>
</comment>
<keyword evidence="14" id="KW-1185">Reference proteome</keyword>
<comment type="function">
    <text evidence="12">Catalyzes the specific phosphorylation of the 3-hydroxyl group of shikimic acid using ATP as a cosubstrate.</text>
</comment>
<comment type="domain">
    <text evidence="12">The LID domain closes over the active site upon ATP binding.</text>
</comment>
<dbReference type="InterPro" id="IPR031322">
    <property type="entry name" value="Shikimate/glucono_kinase"/>
</dbReference>
<keyword evidence="8 12" id="KW-0067">ATP-binding</keyword>
<feature type="binding site" evidence="12">
    <location>
        <position position="57"/>
    </location>
    <ligand>
        <name>substrate</name>
    </ligand>
</feature>
<keyword evidence="4 12" id="KW-0808">Transferase</keyword>
<evidence type="ECO:0000256" key="6">
    <source>
        <dbReference type="ARBA" id="ARBA00022741"/>
    </source>
</evidence>
<accession>A0ABP1YEP9</accession>
<evidence type="ECO:0000256" key="11">
    <source>
        <dbReference type="ARBA" id="ARBA00048567"/>
    </source>
</evidence>
<evidence type="ECO:0000256" key="7">
    <source>
        <dbReference type="ARBA" id="ARBA00022777"/>
    </source>
</evidence>
<dbReference type="EC" id="2.7.1.71" evidence="12"/>
<dbReference type="Pfam" id="PF01202">
    <property type="entry name" value="SKI"/>
    <property type="match status" value="1"/>
</dbReference>
<reference evidence="13 14" key="1">
    <citation type="submission" date="2015-03" db="EMBL/GenBank/DDBJ databases">
        <authorList>
            <consortium name="Pathogen Informatics"/>
            <person name="Murphy D."/>
        </authorList>
    </citation>
    <scope>NUCLEOTIDE SEQUENCE [LARGE SCALE GENOMIC DNA]</scope>
    <source>
        <strain evidence="14">type strain: CIP110231</strain>
    </source>
</reference>
<feature type="binding site" evidence="12">
    <location>
        <position position="55"/>
    </location>
    <ligand>
        <name>Mg(2+)</name>
        <dbReference type="ChEBI" id="CHEBI:18420"/>
    </ligand>
</feature>
<keyword evidence="5 12" id="KW-0479">Metal-binding</keyword>
<dbReference type="SUPFAM" id="SSF52540">
    <property type="entry name" value="P-loop containing nucleoside triphosphate hydrolases"/>
    <property type="match status" value="1"/>
</dbReference>
<dbReference type="Gene3D" id="3.40.50.300">
    <property type="entry name" value="P-loop containing nucleotide triphosphate hydrolases"/>
    <property type="match status" value="1"/>
</dbReference>
<dbReference type="InterPro" id="IPR027417">
    <property type="entry name" value="P-loop_NTPase"/>
</dbReference>
<evidence type="ECO:0000256" key="5">
    <source>
        <dbReference type="ARBA" id="ARBA00022723"/>
    </source>
</evidence>
<dbReference type="EMBL" id="CPYD01000007">
    <property type="protein sequence ID" value="CNE63621.1"/>
    <property type="molecule type" value="Genomic_DNA"/>
</dbReference>
<protein>
    <recommendedName>
        <fullName evidence="12">Shikimate kinase 2</fullName>
        <shortName evidence="12">SK 2</shortName>
        <ecNumber evidence="12">2.7.1.71</ecNumber>
    </recommendedName>
</protein>
<evidence type="ECO:0000256" key="4">
    <source>
        <dbReference type="ARBA" id="ARBA00022679"/>
    </source>
</evidence>
<dbReference type="InterPro" id="IPR000623">
    <property type="entry name" value="Shikimate_kinase/TSH1"/>
</dbReference>
<evidence type="ECO:0000256" key="9">
    <source>
        <dbReference type="ARBA" id="ARBA00022842"/>
    </source>
</evidence>
<dbReference type="InterPro" id="IPR027544">
    <property type="entry name" value="Shikimate_kinase_2"/>
</dbReference>
<dbReference type="GO" id="GO:0004765">
    <property type="term" value="F:shikimate kinase activity"/>
    <property type="evidence" value="ECO:0007669"/>
    <property type="project" value="UniProtKB-EC"/>
</dbReference>
<dbReference type="InterPro" id="IPR023000">
    <property type="entry name" value="Shikimate_kinase_CS"/>
</dbReference>
<keyword evidence="7 12" id="KW-0418">Kinase</keyword>
<comment type="subunit">
    <text evidence="12">Monomer.</text>
</comment>
<evidence type="ECO:0000256" key="2">
    <source>
        <dbReference type="ARBA" id="ARBA00022490"/>
    </source>
</evidence>
<keyword evidence="2 12" id="KW-0963">Cytoplasm</keyword>
<proteinExistence type="inferred from homology"/>
<feature type="region of interest" description="LID domain" evidence="12">
    <location>
        <begin position="135"/>
        <end position="149"/>
    </location>
</feature>
<feature type="binding site" evidence="12">
    <location>
        <position position="39"/>
    </location>
    <ligand>
        <name>Mg(2+)</name>
        <dbReference type="ChEBI" id="CHEBI:18420"/>
    </ligand>
</feature>
<dbReference type="NCBIfam" id="NF002988">
    <property type="entry name" value="PRK03731.1"/>
    <property type="match status" value="1"/>
</dbReference>
<dbReference type="PANTHER" id="PTHR21087:SF21">
    <property type="entry name" value="SHIKIMATE KINASE 2"/>
    <property type="match status" value="1"/>
</dbReference>
<comment type="caution">
    <text evidence="13">The sequence shown here is derived from an EMBL/GenBank/DDBJ whole genome shotgun (WGS) entry which is preliminary data.</text>
</comment>
<keyword evidence="10 12" id="KW-0057">Aromatic amino acid biosynthesis</keyword>
<gene>
    <name evidence="12 13" type="primary">aroL</name>
    <name evidence="13" type="ORF">ERS137967_02106</name>
</gene>
<evidence type="ECO:0000256" key="8">
    <source>
        <dbReference type="ARBA" id="ARBA00022840"/>
    </source>
</evidence>
<feature type="binding site" evidence="12">
    <location>
        <position position="162"/>
    </location>
    <ligand>
        <name>substrate</name>
    </ligand>
</feature>
<dbReference type="Proteomes" id="UP000040578">
    <property type="component" value="Unassembled WGS sequence"/>
</dbReference>
<dbReference type="PANTHER" id="PTHR21087">
    <property type="entry name" value="SHIKIMATE KINASE"/>
    <property type="match status" value="1"/>
</dbReference>
<comment type="subcellular location">
    <subcellularLocation>
        <location evidence="12">Cytoplasm</location>
    </subcellularLocation>
</comment>
<evidence type="ECO:0000313" key="14">
    <source>
        <dbReference type="Proteomes" id="UP000040578"/>
    </source>
</evidence>
<feature type="binding site" evidence="12">
    <location>
        <begin position="35"/>
        <end position="40"/>
    </location>
    <ligand>
        <name>ATP</name>
        <dbReference type="ChEBI" id="CHEBI:30616"/>
    </ligand>
</feature>
<evidence type="ECO:0000256" key="3">
    <source>
        <dbReference type="ARBA" id="ARBA00022605"/>
    </source>
</evidence>
<sequence>MVVTGFLMHKPYPENLMQKDDQAMTRTIFMVGARGAGKTTVGKALAQALGYQFIDTDLFMQQGSQLTVAEVVAKEGWKGFRLRESLALQEVTAPKTVVATGGGAVLAAENRAFMHRQGIVIYLRAPADILAERLAEEPEDAQRPSLTGKPIAEEIQDVLAVREAMYQEVAHYVLDASQDPRSVVQQILELLADATVK</sequence>
<name>A0ABP1YEP9_9GAMM</name>
<dbReference type="CDD" id="cd00464">
    <property type="entry name" value="SK"/>
    <property type="match status" value="1"/>
</dbReference>
<dbReference type="HAMAP" id="MF_01269">
    <property type="entry name" value="Shikimate_kinase_2"/>
    <property type="match status" value="1"/>
</dbReference>
<evidence type="ECO:0000256" key="1">
    <source>
        <dbReference type="ARBA" id="ARBA00004842"/>
    </source>
</evidence>
<comment type="similarity">
    <text evidence="12">Belongs to the shikimate kinase family. AroL subfamily.</text>
</comment>
<keyword evidence="6 12" id="KW-0547">Nucleotide-binding</keyword>
<dbReference type="PROSITE" id="PS01128">
    <property type="entry name" value="SHIKIMATE_KINASE"/>
    <property type="match status" value="1"/>
</dbReference>
<organism evidence="13 14">
    <name type="scientific">Yersinia nurmii</name>
    <dbReference type="NCBI Taxonomy" id="685706"/>
    <lineage>
        <taxon>Bacteria</taxon>
        <taxon>Pseudomonadati</taxon>
        <taxon>Pseudomonadota</taxon>
        <taxon>Gammaproteobacteria</taxon>
        <taxon>Enterobacterales</taxon>
        <taxon>Yersiniaceae</taxon>
        <taxon>Yersinia</taxon>
    </lineage>
</organism>
<keyword evidence="3 12" id="KW-0028">Amino-acid biosynthesis</keyword>